<dbReference type="PANTHER" id="PTHR45662:SF7">
    <property type="entry name" value="SACI DOMAIN PROTEIN (AFU_ORTHOLOGUE AFUA_1G15890)"/>
    <property type="match status" value="1"/>
</dbReference>
<name>N1RGN0_FUSC4</name>
<feature type="domain" description="HSac2" evidence="3">
    <location>
        <begin position="1350"/>
        <end position="1503"/>
    </location>
</feature>
<feature type="domain" description="SAC" evidence="2">
    <location>
        <begin position="911"/>
        <end position="1280"/>
    </location>
</feature>
<dbReference type="InterPro" id="IPR022158">
    <property type="entry name" value="Inositol_phosphatase"/>
</dbReference>
<feature type="region of interest" description="Disordered" evidence="1">
    <location>
        <begin position="982"/>
        <end position="1014"/>
    </location>
</feature>
<feature type="region of interest" description="Disordered" evidence="1">
    <location>
        <begin position="199"/>
        <end position="227"/>
    </location>
</feature>
<sequence length="1603" mass="178804">MPSIARKLLICAAIDGLIIQPLSSKGQRPFQPVRLKYGDASISHVPREHVPDDSKPDSSFEAFGVIGIIAVSKLNYLVTITRRQQVAQICGHPIYVVTEVALTPCTSKASAEESIRRTSGHLSRQAQDSGDESDSSDEDVELPSRTSDEVEDAVVEDDDARPGSARSRVAEDVIRRRGSYGRFAQRWFSRSGWTLDQKRNMGLSNSSSVPENNAPATETSSEDAQEGLDKVVPNEPELLPKLLRTAHVLFGSSRSFYFSYDVDLTRSLGDGSIPPNSESPLHSQADEVFFWNRNLLKPFLSSGQDSLALPLIQGFVGQRTFVVDSQPPQSDDTGKDSVELSNLSSSKELPASPPVLSSRASIDLRSSERKYLITVISRRSTKRAGLRYLRRGIDQDGFVANMVETEQLLSTPTWDPSSKTYSFLQVRGSIPLFFTQSPYAFKPTPIRQHSEEANQAACRSHFESLSRNYGQLQIINLVEKHGVESIIGSAYETAVEEINKNASEDQKIPFEWFDFHAACRGMKFENVSMLLDQLRDKIESFGSTIQEDGKQLARQQGVFRTNCMDCLDRTNVCQSSFAKHMLEVQLKEEGFDMSVQSDQVTAWFNTLWADNGDAVSKQYASTAAMKGDYTRTRKRDYRGALNDLGLGLARYYSGMVNDYFSQAAIDFLLGNVTAKIFEEFESDMMTKDPAVSVIKMRELAVELCQKRVIADEKEEFHGGWVLLSPTTPDAIKSWPLEEVVLLLTDAALYSCRFDWKSDKVSSFERVELDSITGIKRTSGHLSRQAQDSGDESDSSDEDVELPSRTSDEVEDAVVEDDDARPGSARSRVAEDVIRRRGSYGRFAQRWFSRSGWTLDQKRNMGLSNSSSVPENNAPATETSSEDAQEGLDKVVPNEPELLPKLLRTAHVLFGSSRSFYFSYDVDLTRSLGDGSIPPNSESPLHSQADEVFFWNRNLLKPFLSSGQDSLALPLIQGFVGQRTFVVDSQPPQSDDTGKDSVELSNLSSSKELPASPPVLSSRASIDLRSSERKYLITVISRRSTKRAGLRYLRRGIDQDGFVANMVETEQLLSTPTWDPSSKTYSFLQVRGSIPLFFTQSPYAFKPTPIRQHSEEANQAACRSHFESLSRNYGQLQIINLVEKHGVESIIGSAYETAVEEINKNASEDQKIPFEWFDFHAACRGMKFENVSMLLDQLRDKIESFGSTIQEDGKQLARQQGVFRTNCMDCLDRTNVCQSSFAKHMLEVQLKEEGFDMSVQSDQVTAWFNTLWADNGDAVSKQYASTAAMKGDYTRTRKRDYRGALNDLGLGLARYYSGMVNDYFSQAAIDFLLGNVTAKIFEEFESDMMTKDPAVSVIKMRELAVELCQKRVIADEKEEFHGGWVLLSPTTPDAIKSWPLEEVVLLLTDAALYSCRFDWKSDKVSSFERVELDSITGIKYGTYITSTISLSHIDEIRNAGFVVTYSPGKSDIRRTNTRTFSSRGEMTGKENAAEQKDASIPASLANLLTSKSSSSSSPSVRRLVFKATNVDSSVAVVGDDGPKQTETQQVSTICGDIERLVLERQVEHPGEERKRLIETGPIISLEEAKKNTGLLEQLGHSLKKMVWA</sequence>
<dbReference type="PROSITE" id="PS51791">
    <property type="entry name" value="HSAC2"/>
    <property type="match status" value="2"/>
</dbReference>
<feature type="region of interest" description="Disordered" evidence="1">
    <location>
        <begin position="777"/>
        <end position="826"/>
    </location>
</feature>
<dbReference type="Proteomes" id="UP000016929">
    <property type="component" value="Unassembled WGS sequence"/>
</dbReference>
<dbReference type="GO" id="GO:0046856">
    <property type="term" value="P:phosphatidylinositol dephosphorylation"/>
    <property type="evidence" value="ECO:0007669"/>
    <property type="project" value="TreeGrafter"/>
</dbReference>
<feature type="region of interest" description="Disordered" evidence="1">
    <location>
        <begin position="323"/>
        <end position="355"/>
    </location>
</feature>
<feature type="domain" description="SAC" evidence="2">
    <location>
        <begin position="252"/>
        <end position="621"/>
    </location>
</feature>
<feature type="region of interest" description="Disordered" evidence="1">
    <location>
        <begin position="111"/>
        <end position="167"/>
    </location>
</feature>
<feature type="compositionally biased region" description="Acidic residues" evidence="1">
    <location>
        <begin position="808"/>
        <end position="818"/>
    </location>
</feature>
<evidence type="ECO:0000313" key="5">
    <source>
        <dbReference type="Proteomes" id="UP000016929"/>
    </source>
</evidence>
<dbReference type="PANTHER" id="PTHR45662">
    <property type="entry name" value="PHOSPHATIDYLINOSITIDE PHOSPHATASE SAC1"/>
    <property type="match status" value="1"/>
</dbReference>
<dbReference type="Pfam" id="PF12456">
    <property type="entry name" value="hSac2"/>
    <property type="match status" value="2"/>
</dbReference>
<dbReference type="GO" id="GO:0043812">
    <property type="term" value="F:phosphatidylinositol-4-phosphate phosphatase activity"/>
    <property type="evidence" value="ECO:0007669"/>
    <property type="project" value="TreeGrafter"/>
</dbReference>
<proteinExistence type="predicted"/>
<evidence type="ECO:0000313" key="4">
    <source>
        <dbReference type="EMBL" id="EMT63562.1"/>
    </source>
</evidence>
<feature type="compositionally biased region" description="Acidic residues" evidence="1">
    <location>
        <begin position="149"/>
        <end position="159"/>
    </location>
</feature>
<reference evidence="5" key="2">
    <citation type="journal article" date="2014" name="PLoS ONE">
        <title>Genome and Transcriptome Analysis of the Fungal Pathogen Fusarium oxysporum f. sp. cubense Causing Banana Vascular Wilt Disease.</title>
        <authorList>
            <person name="Guo L."/>
            <person name="Han L."/>
            <person name="Yang L."/>
            <person name="Zeng H."/>
            <person name="Fan D."/>
            <person name="Zhu Y."/>
            <person name="Feng Y."/>
            <person name="Wang G."/>
            <person name="Peng C."/>
            <person name="Jiang X."/>
            <person name="Zhou D."/>
            <person name="Ni P."/>
            <person name="Liang C."/>
            <person name="Liu L."/>
            <person name="Wang J."/>
            <person name="Mao C."/>
            <person name="Fang X."/>
            <person name="Peng M."/>
            <person name="Huang J."/>
        </authorList>
    </citation>
    <scope>NUCLEOTIDE SEQUENCE [LARGE SCALE GENOMIC DNA]</scope>
    <source>
        <strain evidence="5">race 4</strain>
    </source>
</reference>
<accession>N1RGN0</accession>
<keyword evidence="5" id="KW-1185">Reference proteome</keyword>
<evidence type="ECO:0000259" key="3">
    <source>
        <dbReference type="PROSITE" id="PS51791"/>
    </source>
</evidence>
<reference evidence="5" key="1">
    <citation type="submission" date="2012-09" db="EMBL/GenBank/DDBJ databases">
        <title>Genome sequencing and comparative transcriptomics of race 1 and race 4 of banana pathogen: Fusarium oxysporum f. sp. cubense.</title>
        <authorList>
            <person name="Fang X."/>
            <person name="Huang J."/>
        </authorList>
    </citation>
    <scope>NUCLEOTIDE SEQUENCE [LARGE SCALE GENOMIC DNA]</scope>
    <source>
        <strain evidence="5">race 4</strain>
    </source>
</reference>
<feature type="compositionally biased region" description="Polar residues" evidence="1">
    <location>
        <begin position="861"/>
        <end position="878"/>
    </location>
</feature>
<dbReference type="InterPro" id="IPR002013">
    <property type="entry name" value="SAC_dom"/>
</dbReference>
<feature type="domain" description="HSac2" evidence="3">
    <location>
        <begin position="691"/>
        <end position="860"/>
    </location>
</feature>
<dbReference type="OrthoDB" id="405996at2759"/>
<dbReference type="STRING" id="1229665.N1RGN0"/>
<feature type="compositionally biased region" description="Acidic residues" evidence="1">
    <location>
        <begin position="129"/>
        <end position="141"/>
    </location>
</feature>
<organism evidence="4 5">
    <name type="scientific">Fusarium oxysporum f. sp. cubense (strain race 4)</name>
    <name type="common">Panama disease fungus</name>
    <dbReference type="NCBI Taxonomy" id="2502994"/>
    <lineage>
        <taxon>Eukaryota</taxon>
        <taxon>Fungi</taxon>
        <taxon>Dikarya</taxon>
        <taxon>Ascomycota</taxon>
        <taxon>Pezizomycotina</taxon>
        <taxon>Sordariomycetes</taxon>
        <taxon>Hypocreomycetidae</taxon>
        <taxon>Hypocreales</taxon>
        <taxon>Nectriaceae</taxon>
        <taxon>Fusarium</taxon>
        <taxon>Fusarium oxysporum species complex</taxon>
    </lineage>
</organism>
<evidence type="ECO:0000259" key="2">
    <source>
        <dbReference type="PROSITE" id="PS50275"/>
    </source>
</evidence>
<evidence type="ECO:0000256" key="1">
    <source>
        <dbReference type="SAM" id="MobiDB-lite"/>
    </source>
</evidence>
<dbReference type="InterPro" id="IPR034753">
    <property type="entry name" value="hSac2"/>
</dbReference>
<feature type="region of interest" description="Disordered" evidence="1">
    <location>
        <begin position="858"/>
        <end position="886"/>
    </location>
</feature>
<feature type="compositionally biased region" description="Polar residues" evidence="1">
    <location>
        <begin position="202"/>
        <end position="219"/>
    </location>
</feature>
<dbReference type="GO" id="GO:0005783">
    <property type="term" value="C:endoplasmic reticulum"/>
    <property type="evidence" value="ECO:0007669"/>
    <property type="project" value="TreeGrafter"/>
</dbReference>
<protein>
    <submittedName>
        <fullName evidence="4">Phosphatidylinositide phosphatase SAC2</fullName>
    </submittedName>
</protein>
<dbReference type="EMBL" id="KB726993">
    <property type="protein sequence ID" value="EMT63562.1"/>
    <property type="molecule type" value="Genomic_DNA"/>
</dbReference>
<gene>
    <name evidence="4" type="ORF">FOC4_g10013796</name>
</gene>
<dbReference type="PROSITE" id="PS50275">
    <property type="entry name" value="SAC"/>
    <property type="match status" value="2"/>
</dbReference>
<dbReference type="Pfam" id="PF02383">
    <property type="entry name" value="Syja_N"/>
    <property type="match status" value="2"/>
</dbReference>
<feature type="compositionally biased region" description="Acidic residues" evidence="1">
    <location>
        <begin position="788"/>
        <end position="800"/>
    </location>
</feature>
<dbReference type="HOGENOM" id="CLU_244179_0_0_1"/>